<comment type="caution">
    <text evidence="1">The sequence shown here is derived from an EMBL/GenBank/DDBJ whole genome shotgun (WGS) entry which is preliminary data.</text>
</comment>
<dbReference type="Pfam" id="PF13489">
    <property type="entry name" value="Methyltransf_23"/>
    <property type="match status" value="1"/>
</dbReference>
<dbReference type="AlphaFoldDB" id="A0A9P5UB82"/>
<gene>
    <name evidence="1" type="ORF">BDP27DRAFT_1445532</name>
</gene>
<dbReference type="EMBL" id="JADNRY010000022">
    <property type="protein sequence ID" value="KAF9072812.1"/>
    <property type="molecule type" value="Genomic_DNA"/>
</dbReference>
<evidence type="ECO:0000313" key="1">
    <source>
        <dbReference type="EMBL" id="KAF9072812.1"/>
    </source>
</evidence>
<organism evidence="1 2">
    <name type="scientific">Rhodocollybia butyracea</name>
    <dbReference type="NCBI Taxonomy" id="206335"/>
    <lineage>
        <taxon>Eukaryota</taxon>
        <taxon>Fungi</taxon>
        <taxon>Dikarya</taxon>
        <taxon>Basidiomycota</taxon>
        <taxon>Agaricomycotina</taxon>
        <taxon>Agaricomycetes</taxon>
        <taxon>Agaricomycetidae</taxon>
        <taxon>Agaricales</taxon>
        <taxon>Marasmiineae</taxon>
        <taxon>Omphalotaceae</taxon>
        <taxon>Rhodocollybia</taxon>
    </lineage>
</organism>
<protein>
    <recommendedName>
        <fullName evidence="3">S-adenosyl-L-methionine-dependent methyltransferase</fullName>
    </recommendedName>
</protein>
<accession>A0A9P5UB82</accession>
<evidence type="ECO:0008006" key="3">
    <source>
        <dbReference type="Google" id="ProtNLM"/>
    </source>
</evidence>
<reference evidence="1" key="1">
    <citation type="submission" date="2020-11" db="EMBL/GenBank/DDBJ databases">
        <authorList>
            <consortium name="DOE Joint Genome Institute"/>
            <person name="Ahrendt S."/>
            <person name="Riley R."/>
            <person name="Andreopoulos W."/>
            <person name="Labutti K."/>
            <person name="Pangilinan J."/>
            <person name="Ruiz-Duenas F.J."/>
            <person name="Barrasa J.M."/>
            <person name="Sanchez-Garcia M."/>
            <person name="Camarero S."/>
            <person name="Miyauchi S."/>
            <person name="Serrano A."/>
            <person name="Linde D."/>
            <person name="Babiker R."/>
            <person name="Drula E."/>
            <person name="Ayuso-Fernandez I."/>
            <person name="Pacheco R."/>
            <person name="Padilla G."/>
            <person name="Ferreira P."/>
            <person name="Barriuso J."/>
            <person name="Kellner H."/>
            <person name="Castanera R."/>
            <person name="Alfaro M."/>
            <person name="Ramirez L."/>
            <person name="Pisabarro A.G."/>
            <person name="Kuo A."/>
            <person name="Tritt A."/>
            <person name="Lipzen A."/>
            <person name="He G."/>
            <person name="Yan M."/>
            <person name="Ng V."/>
            <person name="Cullen D."/>
            <person name="Martin F."/>
            <person name="Rosso M.-N."/>
            <person name="Henrissat B."/>
            <person name="Hibbett D."/>
            <person name="Martinez A.T."/>
            <person name="Grigoriev I.V."/>
        </authorList>
    </citation>
    <scope>NUCLEOTIDE SEQUENCE</scope>
    <source>
        <strain evidence="1">AH 40177</strain>
    </source>
</reference>
<evidence type="ECO:0000313" key="2">
    <source>
        <dbReference type="Proteomes" id="UP000772434"/>
    </source>
</evidence>
<dbReference type="InterPro" id="IPR029063">
    <property type="entry name" value="SAM-dependent_MTases_sf"/>
</dbReference>
<keyword evidence="2" id="KW-1185">Reference proteome</keyword>
<sequence length="308" mass="35049">MNTLGLELYSINSSSLSQRAAKMEQRHYASLQSYLLPDDGLETARLSLQHRVMTKAFEDRLVLAPVSFKSNDRILESGAGTGIWALEFSAYILQRHNLRLDIECIDISDKQFPQKYPSNIHFSIHSVTNLPKKWRNSFSYIHQRLLIVAMNESLWNKAINQLFEVLIPGGWIELVEVEAKTLEFGVGPCSKRLVSLITSFYKAKGVIGDLGMYLPNLLERVGFTDIHCESRRVPIRRSWNNDGLNRSQQRYDLYMGMKIPILAGGGYGVIETGAEYDQLIEGSLNEWDKSNEAYSTYYTIVGRKPATK</sequence>
<dbReference type="OrthoDB" id="184880at2759"/>
<dbReference type="Gene3D" id="3.40.50.150">
    <property type="entry name" value="Vaccinia Virus protein VP39"/>
    <property type="match status" value="1"/>
</dbReference>
<name>A0A9P5UB82_9AGAR</name>
<dbReference type="PANTHER" id="PTHR43591">
    <property type="entry name" value="METHYLTRANSFERASE"/>
    <property type="match status" value="1"/>
</dbReference>
<proteinExistence type="predicted"/>
<dbReference type="SUPFAM" id="SSF53335">
    <property type="entry name" value="S-adenosyl-L-methionine-dependent methyltransferases"/>
    <property type="match status" value="1"/>
</dbReference>
<dbReference type="Proteomes" id="UP000772434">
    <property type="component" value="Unassembled WGS sequence"/>
</dbReference>